<evidence type="ECO:0000313" key="2">
    <source>
        <dbReference type="EMBL" id="GJD53312.1"/>
    </source>
</evidence>
<dbReference type="Proteomes" id="UP001055167">
    <property type="component" value="Unassembled WGS sequence"/>
</dbReference>
<dbReference type="RefSeq" id="WP_128560357.1">
    <property type="nucleotide sequence ID" value="NZ_BPQH01000027.1"/>
</dbReference>
<feature type="chain" id="PRO_5046141548" description="DUF3551 domain-containing protein" evidence="1">
    <location>
        <begin position="25"/>
        <end position="83"/>
    </location>
</feature>
<protein>
    <recommendedName>
        <fullName evidence="4">DUF3551 domain-containing protein</fullName>
    </recommendedName>
</protein>
<proteinExistence type="predicted"/>
<keyword evidence="1" id="KW-0732">Signal</keyword>
<feature type="signal peptide" evidence="1">
    <location>
        <begin position="1"/>
        <end position="24"/>
    </location>
</feature>
<dbReference type="EMBL" id="BPQH01000027">
    <property type="protein sequence ID" value="GJD53312.1"/>
    <property type="molecule type" value="Genomic_DNA"/>
</dbReference>
<evidence type="ECO:0008006" key="4">
    <source>
        <dbReference type="Google" id="ProtNLM"/>
    </source>
</evidence>
<reference evidence="2" key="1">
    <citation type="journal article" date="2021" name="Front. Microbiol.">
        <title>Comprehensive Comparative Genomics and Phenotyping of Methylobacterium Species.</title>
        <authorList>
            <person name="Alessa O."/>
            <person name="Ogura Y."/>
            <person name="Fujitani Y."/>
            <person name="Takami H."/>
            <person name="Hayashi T."/>
            <person name="Sahin N."/>
            <person name="Tani A."/>
        </authorList>
    </citation>
    <scope>NUCLEOTIDE SEQUENCE</scope>
    <source>
        <strain evidence="2">KCTC 52305</strain>
    </source>
</reference>
<organism evidence="2 3">
    <name type="scientific">Methylobacterium crusticola</name>
    <dbReference type="NCBI Taxonomy" id="1697972"/>
    <lineage>
        <taxon>Bacteria</taxon>
        <taxon>Pseudomonadati</taxon>
        <taxon>Pseudomonadota</taxon>
        <taxon>Alphaproteobacteria</taxon>
        <taxon>Hyphomicrobiales</taxon>
        <taxon>Methylobacteriaceae</taxon>
        <taxon>Methylobacterium</taxon>
    </lineage>
</organism>
<comment type="caution">
    <text evidence="2">The sequence shown here is derived from an EMBL/GenBank/DDBJ whole genome shotgun (WGS) entry which is preliminary data.</text>
</comment>
<reference evidence="2" key="2">
    <citation type="submission" date="2021-08" db="EMBL/GenBank/DDBJ databases">
        <authorList>
            <person name="Tani A."/>
            <person name="Ola A."/>
            <person name="Ogura Y."/>
            <person name="Katsura K."/>
            <person name="Hayashi T."/>
        </authorList>
    </citation>
    <scope>NUCLEOTIDE SEQUENCE</scope>
    <source>
        <strain evidence="2">KCTC 52305</strain>
    </source>
</reference>
<accession>A0ABQ4R7C3</accession>
<gene>
    <name evidence="2" type="ORF">OPKNFCMD_6087</name>
</gene>
<keyword evidence="3" id="KW-1185">Reference proteome</keyword>
<evidence type="ECO:0000256" key="1">
    <source>
        <dbReference type="SAM" id="SignalP"/>
    </source>
</evidence>
<name>A0ABQ4R7C3_9HYPH</name>
<evidence type="ECO:0000313" key="3">
    <source>
        <dbReference type="Proteomes" id="UP001055167"/>
    </source>
</evidence>
<sequence length="83" mass="9028">MRRATRVWWLGGILLLAASGGDAAAGAPDVFWVPVDPSWLPHLPACAPAGFACDMTRARLGPSGCTWRRRPTPEGPRRVRICF</sequence>